<evidence type="ECO:0000259" key="1">
    <source>
        <dbReference type="Pfam" id="PF10703"/>
    </source>
</evidence>
<evidence type="ECO:0000313" key="3">
    <source>
        <dbReference type="EMBL" id="POR50562.1"/>
    </source>
</evidence>
<evidence type="ECO:0000259" key="2">
    <source>
        <dbReference type="Pfam" id="PF17409"/>
    </source>
</evidence>
<dbReference type="OrthoDB" id="8537304at2"/>
<dbReference type="RefSeq" id="WP_103705259.1">
    <property type="nucleotide sequence ID" value="NZ_PQGA01000008.1"/>
</dbReference>
<dbReference type="EMBL" id="PQGA01000008">
    <property type="protein sequence ID" value="POR50562.1"/>
    <property type="molecule type" value="Genomic_DNA"/>
</dbReference>
<dbReference type="Proteomes" id="UP000237381">
    <property type="component" value="Unassembled WGS sequence"/>
</dbReference>
<gene>
    <name evidence="3" type="ORF">B0G62_10853</name>
</gene>
<comment type="caution">
    <text evidence="3">The sequence shown here is derived from an EMBL/GenBank/DDBJ whole genome shotgun (WGS) entry which is preliminary data.</text>
</comment>
<sequence length="286" mass="31529">MSSQPVFIQVGALAEGFAPDSHSLAPTGDLEGRRFALEFADGSAALLHFVGAQSVEVERSVGAQRHRARHECRVSSVRDGIYFVDYVGADEALVDGEGRARNVSTSYVLDLRRALCTLVVGALPSEAETHIDAFTRVERGMELTGVQAQLHHGRIVAGEGVEPTQAALHAPTRELIGMRNLYTYSATERYEHVYLNENFYAWQCLSGVEAGLADVDRCHMIAIDEKLYLFVWREKIVPTLGVIMIDLDRMKTDGKIFGYQGSRFDALSNFPVGAHAQVLNVTRYPA</sequence>
<accession>A0A2S4M763</accession>
<protein>
    <submittedName>
        <fullName evidence="3">Molybdenum cofactor biosynthesis protein F</fullName>
    </submittedName>
</protein>
<feature type="domain" description="MoaF C-terminal" evidence="2">
    <location>
        <begin position="169"/>
        <end position="282"/>
    </location>
</feature>
<dbReference type="InterPro" id="IPR024724">
    <property type="entry name" value="MoaF_N"/>
</dbReference>
<dbReference type="Pfam" id="PF17409">
    <property type="entry name" value="MoaF_C"/>
    <property type="match status" value="1"/>
</dbReference>
<dbReference type="Pfam" id="PF10703">
    <property type="entry name" value="MoaF"/>
    <property type="match status" value="1"/>
</dbReference>
<dbReference type="Gene3D" id="2.40.128.20">
    <property type="match status" value="1"/>
</dbReference>
<feature type="domain" description="Molybdenum cofactor biosynthesis protein F N-terminal" evidence="1">
    <location>
        <begin position="7"/>
        <end position="124"/>
    </location>
</feature>
<dbReference type="InterPro" id="IPR012674">
    <property type="entry name" value="Calycin"/>
</dbReference>
<keyword evidence="4" id="KW-1185">Reference proteome</keyword>
<organism evidence="3 4">
    <name type="scientific">Paraburkholderia eburnea</name>
    <dbReference type="NCBI Taxonomy" id="1189126"/>
    <lineage>
        <taxon>Bacteria</taxon>
        <taxon>Pseudomonadati</taxon>
        <taxon>Pseudomonadota</taxon>
        <taxon>Betaproteobacteria</taxon>
        <taxon>Burkholderiales</taxon>
        <taxon>Burkholderiaceae</taxon>
        <taxon>Paraburkholderia</taxon>
    </lineage>
</organism>
<reference evidence="3 4" key="1">
    <citation type="submission" date="2018-01" db="EMBL/GenBank/DDBJ databases">
        <title>Genomic Encyclopedia of Type Strains, Phase III (KMG-III): the genomes of soil and plant-associated and newly described type strains.</title>
        <authorList>
            <person name="Whitman W."/>
        </authorList>
    </citation>
    <scope>NUCLEOTIDE SEQUENCE [LARGE SCALE GENOMIC DNA]</scope>
    <source>
        <strain evidence="3 4">JCM 18070</strain>
    </source>
</reference>
<dbReference type="InterPro" id="IPR035348">
    <property type="entry name" value="MoaF_C"/>
</dbReference>
<dbReference type="AlphaFoldDB" id="A0A2S4M763"/>
<evidence type="ECO:0000313" key="4">
    <source>
        <dbReference type="Proteomes" id="UP000237381"/>
    </source>
</evidence>
<name>A0A2S4M763_9BURK</name>
<proteinExistence type="predicted"/>